<dbReference type="InterPro" id="IPR029044">
    <property type="entry name" value="Nucleotide-diphossugar_trans"/>
</dbReference>
<dbReference type="PANTHER" id="PTHR22916">
    <property type="entry name" value="GLYCOSYLTRANSFERASE"/>
    <property type="match status" value="1"/>
</dbReference>
<proteinExistence type="predicted"/>
<feature type="domain" description="Glycosyltransferase 2-like" evidence="1">
    <location>
        <begin position="5"/>
        <end position="126"/>
    </location>
</feature>
<dbReference type="SUPFAM" id="SSF53448">
    <property type="entry name" value="Nucleotide-diphospho-sugar transferases"/>
    <property type="match status" value="1"/>
</dbReference>
<dbReference type="GO" id="GO:0016758">
    <property type="term" value="F:hexosyltransferase activity"/>
    <property type="evidence" value="ECO:0007669"/>
    <property type="project" value="UniProtKB-ARBA"/>
</dbReference>
<dbReference type="Pfam" id="PF00535">
    <property type="entry name" value="Glycos_transf_2"/>
    <property type="match status" value="1"/>
</dbReference>
<organism evidence="2">
    <name type="scientific">uncultured Cytophagales bacterium</name>
    <dbReference type="NCBI Taxonomy" id="158755"/>
    <lineage>
        <taxon>Bacteria</taxon>
        <taxon>Pseudomonadati</taxon>
        <taxon>Bacteroidota</taxon>
        <taxon>Sphingobacteriia</taxon>
        <taxon>Sphingobacteriales</taxon>
        <taxon>environmental samples</taxon>
    </lineage>
</organism>
<reference evidence="2" key="1">
    <citation type="submission" date="2020-02" db="EMBL/GenBank/DDBJ databases">
        <authorList>
            <person name="Meier V. D."/>
        </authorList>
    </citation>
    <scope>NUCLEOTIDE SEQUENCE</scope>
    <source>
        <strain evidence="2">AVDCRST_MAG56</strain>
    </source>
</reference>
<dbReference type="Gene3D" id="3.90.550.10">
    <property type="entry name" value="Spore Coat Polysaccharide Biosynthesis Protein SpsA, Chain A"/>
    <property type="match status" value="1"/>
</dbReference>
<dbReference type="AlphaFoldDB" id="A0A6J4JMP1"/>
<sequence length="319" mass="36031">MPLVSVIIPNYNHARFLERRIESVLGQTFTDMEVILLDDCSSDGSAAILEKYRNHPKVSQVRINAVNSGSTFKQWQTGFSLARGTYLWIAESDDWAAESFLERAVGLLNAHAHVGLVFCQSRIVDDQNVALAVNLARYREPWTKDLLLDGRDALKKYMLKGNVIPNASAVLFRRSLAEGDPAELQSFRYAGDWYFWARLLLRADLAFVNEELNFFRVHGQNVSNKAEEAGLGFIEGFRIVKAMFSRIPGLTPAEKKEISNYWAKRLAGIQTHSPRRFTAPVLLAILKHSLGVSVVFPATFAAYYSWMATRQWLGKSKVK</sequence>
<gene>
    <name evidence="2" type="ORF">AVDCRST_MAG56-4892</name>
</gene>
<keyword evidence="2" id="KW-0808">Transferase</keyword>
<dbReference type="InterPro" id="IPR001173">
    <property type="entry name" value="Glyco_trans_2-like"/>
</dbReference>
<dbReference type="PANTHER" id="PTHR22916:SF3">
    <property type="entry name" value="UDP-GLCNAC:BETAGAL BETA-1,3-N-ACETYLGLUCOSAMINYLTRANSFERASE-LIKE PROTEIN 1"/>
    <property type="match status" value="1"/>
</dbReference>
<evidence type="ECO:0000259" key="1">
    <source>
        <dbReference type="Pfam" id="PF00535"/>
    </source>
</evidence>
<accession>A0A6J4JMP1</accession>
<protein>
    <submittedName>
        <fullName evidence="2">Glycosyltransferase</fullName>
    </submittedName>
</protein>
<name>A0A6J4JMP1_9SPHI</name>
<evidence type="ECO:0000313" key="2">
    <source>
        <dbReference type="EMBL" id="CAA9282569.1"/>
    </source>
</evidence>
<dbReference type="EMBL" id="CADCTQ010000324">
    <property type="protein sequence ID" value="CAA9282569.1"/>
    <property type="molecule type" value="Genomic_DNA"/>
</dbReference>